<keyword evidence="4 5" id="KW-1015">Disulfide bond</keyword>
<dbReference type="EMBL" id="HM560700">
    <property type="protein sequence ID" value="ADP37437.1"/>
    <property type="molecule type" value="Genomic_DNA"/>
</dbReference>
<dbReference type="InterPro" id="IPR001338">
    <property type="entry name" value="Class_I_Hydrophobin"/>
</dbReference>
<sequence length="96" mass="9800">MFKALIVALAAVAAAIPTQQPSSNEMECNSGSYCCNKVAQNTGIVVPIDALTAACGGTLKFVTADVLNDECTSQTVCCNNVKQSGMVNVACSPIAV</sequence>
<dbReference type="PROSITE" id="PS00956">
    <property type="entry name" value="HYDROPHOBIN"/>
    <property type="match status" value="1"/>
</dbReference>
<keyword evidence="3 5" id="KW-0732">Signal</keyword>
<evidence type="ECO:0000256" key="5">
    <source>
        <dbReference type="RuleBase" id="RU365009"/>
    </source>
</evidence>
<comment type="subcellular location">
    <subcellularLocation>
        <location evidence="5">Secreted</location>
        <location evidence="5">Cell wall</location>
    </subcellularLocation>
</comment>
<comment type="similarity">
    <text evidence="1 5">Belongs to the fungal hydrophobin family.</text>
</comment>
<evidence type="ECO:0000256" key="4">
    <source>
        <dbReference type="ARBA" id="ARBA00023157"/>
    </source>
</evidence>
<dbReference type="InterPro" id="IPR019778">
    <property type="entry name" value="Class_I_Hydrophobin_CS"/>
</dbReference>
<organism evidence="7">
    <name type="scientific">Metarhizium anisopliae</name>
    <name type="common">Entomophthora anisopliae</name>
    <dbReference type="NCBI Taxonomy" id="5530"/>
    <lineage>
        <taxon>Eukaryota</taxon>
        <taxon>Fungi</taxon>
        <taxon>Dikarya</taxon>
        <taxon>Ascomycota</taxon>
        <taxon>Pezizomycotina</taxon>
        <taxon>Sordariomycetes</taxon>
        <taxon>Hypocreomycetidae</taxon>
        <taxon>Hypocreales</taxon>
        <taxon>Clavicipitaceae</taxon>
        <taxon>Metarhizium</taxon>
    </lineage>
</organism>
<reference evidence="7" key="1">
    <citation type="journal article" date="2012" name="Curr. Genet.">
        <title>Hydrophobin genes of the entomopathogenic fungus, Metarhizium brunneum, are differentially expressed and corresponding mutants are decreased in virulence.</title>
        <authorList>
            <person name="Sevim A."/>
            <person name="Donzelli B.G."/>
            <person name="Wu D."/>
            <person name="Demirbag Z."/>
            <person name="Gibson D.M."/>
            <person name="Turgeon B.G."/>
        </authorList>
    </citation>
    <scope>NUCLEOTIDE SEQUENCE</scope>
    <source>
        <strain evidence="7">KTU-60</strain>
    </source>
</reference>
<name>F8R8F9_METAN</name>
<dbReference type="CDD" id="cd23507">
    <property type="entry name" value="hydrophobin_I"/>
    <property type="match status" value="1"/>
</dbReference>
<protein>
    <recommendedName>
        <fullName evidence="5">Hydrophobin</fullName>
    </recommendedName>
</protein>
<accession>F8R8F9</accession>
<dbReference type="SMART" id="SM00075">
    <property type="entry name" value="HYDRO"/>
    <property type="match status" value="1"/>
</dbReference>
<keyword evidence="5" id="KW-0134">Cell wall</keyword>
<feature type="signal peptide" evidence="6">
    <location>
        <begin position="1"/>
        <end position="15"/>
    </location>
</feature>
<evidence type="ECO:0000313" key="7">
    <source>
        <dbReference type="EMBL" id="ADP37437.1"/>
    </source>
</evidence>
<gene>
    <name evidence="7" type="primary">HYD1</name>
</gene>
<feature type="chain" id="PRO_5012181041" description="Hydrophobin" evidence="6">
    <location>
        <begin position="16"/>
        <end position="96"/>
    </location>
</feature>
<dbReference type="GO" id="GO:0009277">
    <property type="term" value="C:fungal-type cell wall"/>
    <property type="evidence" value="ECO:0007669"/>
    <property type="project" value="InterPro"/>
</dbReference>
<evidence type="ECO:0000256" key="6">
    <source>
        <dbReference type="SAM" id="SignalP"/>
    </source>
</evidence>
<dbReference type="AlphaFoldDB" id="F8R8F9"/>
<dbReference type="GO" id="GO:0005199">
    <property type="term" value="F:structural constituent of cell wall"/>
    <property type="evidence" value="ECO:0007669"/>
    <property type="project" value="InterPro"/>
</dbReference>
<keyword evidence="2 5" id="KW-0964">Secreted</keyword>
<dbReference type="Pfam" id="PF01185">
    <property type="entry name" value="Hydrophobin"/>
    <property type="match status" value="1"/>
</dbReference>
<evidence type="ECO:0000256" key="3">
    <source>
        <dbReference type="ARBA" id="ARBA00022729"/>
    </source>
</evidence>
<proteinExistence type="inferred from homology"/>
<evidence type="ECO:0000256" key="1">
    <source>
        <dbReference type="ARBA" id="ARBA00010446"/>
    </source>
</evidence>
<evidence type="ECO:0000256" key="2">
    <source>
        <dbReference type="ARBA" id="ARBA00022525"/>
    </source>
</evidence>